<feature type="compositionally biased region" description="Polar residues" evidence="1">
    <location>
        <begin position="464"/>
        <end position="473"/>
    </location>
</feature>
<dbReference type="InterPro" id="IPR043185">
    <property type="entry name" value="Net1/Tof2"/>
</dbReference>
<feature type="compositionally biased region" description="Polar residues" evidence="1">
    <location>
        <begin position="1600"/>
        <end position="1618"/>
    </location>
</feature>
<dbReference type="GO" id="GO:0000183">
    <property type="term" value="P:rDNA heterochromatin formation"/>
    <property type="evidence" value="ECO:0007669"/>
    <property type="project" value="InterPro"/>
</dbReference>
<feature type="compositionally biased region" description="Polar residues" evidence="1">
    <location>
        <begin position="777"/>
        <end position="791"/>
    </location>
</feature>
<feature type="compositionally biased region" description="Basic and acidic residues" evidence="1">
    <location>
        <begin position="1213"/>
        <end position="1224"/>
    </location>
</feature>
<feature type="compositionally biased region" description="Basic and acidic residues" evidence="1">
    <location>
        <begin position="1124"/>
        <end position="1142"/>
    </location>
</feature>
<feature type="compositionally biased region" description="Basic and acidic residues" evidence="1">
    <location>
        <begin position="499"/>
        <end position="510"/>
    </location>
</feature>
<accession>A0AAV5RTD0</accession>
<feature type="compositionally biased region" description="Basic residues" evidence="1">
    <location>
        <begin position="1897"/>
        <end position="1906"/>
    </location>
</feature>
<feature type="compositionally biased region" description="Polar residues" evidence="1">
    <location>
        <begin position="1626"/>
        <end position="1636"/>
    </location>
</feature>
<feature type="region of interest" description="Disordered" evidence="1">
    <location>
        <begin position="228"/>
        <end position="269"/>
    </location>
</feature>
<feature type="region of interest" description="Disordered" evidence="1">
    <location>
        <begin position="1106"/>
        <end position="1966"/>
    </location>
</feature>
<feature type="compositionally biased region" description="Polar residues" evidence="1">
    <location>
        <begin position="634"/>
        <end position="646"/>
    </location>
</feature>
<dbReference type="PANTHER" id="PTHR28196:SF1">
    <property type="entry name" value="NUCLEOLAR PROTEIN NET1-RELATED"/>
    <property type="match status" value="1"/>
</dbReference>
<gene>
    <name evidence="3" type="ORF">DAKH74_014350</name>
</gene>
<feature type="compositionally biased region" description="Polar residues" evidence="1">
    <location>
        <begin position="484"/>
        <end position="498"/>
    </location>
</feature>
<evidence type="ECO:0000256" key="1">
    <source>
        <dbReference type="SAM" id="MobiDB-lite"/>
    </source>
</evidence>
<feature type="compositionally biased region" description="Basic and acidic residues" evidence="1">
    <location>
        <begin position="920"/>
        <end position="933"/>
    </location>
</feature>
<feature type="compositionally biased region" description="Polar residues" evidence="1">
    <location>
        <begin position="957"/>
        <end position="972"/>
    </location>
</feature>
<feature type="region of interest" description="Disordered" evidence="1">
    <location>
        <begin position="771"/>
        <end position="837"/>
    </location>
</feature>
<feature type="compositionally biased region" description="Basic and acidic residues" evidence="1">
    <location>
        <begin position="526"/>
        <end position="541"/>
    </location>
</feature>
<dbReference type="Pfam" id="PF10407">
    <property type="entry name" value="Cytokin_check_N"/>
    <property type="match status" value="1"/>
</dbReference>
<evidence type="ECO:0000313" key="3">
    <source>
        <dbReference type="EMBL" id="GMM54819.1"/>
    </source>
</evidence>
<feature type="compositionally biased region" description="Basic residues" evidence="1">
    <location>
        <begin position="1321"/>
        <end position="1330"/>
    </location>
</feature>
<feature type="compositionally biased region" description="Basic and acidic residues" evidence="1">
    <location>
        <begin position="371"/>
        <end position="381"/>
    </location>
</feature>
<feature type="compositionally biased region" description="Low complexity" evidence="1">
    <location>
        <begin position="1694"/>
        <end position="1716"/>
    </location>
</feature>
<feature type="compositionally biased region" description="Basic and acidic residues" evidence="1">
    <location>
        <begin position="1479"/>
        <end position="1494"/>
    </location>
</feature>
<feature type="compositionally biased region" description="Low complexity" evidence="1">
    <location>
        <begin position="792"/>
        <end position="815"/>
    </location>
</feature>
<feature type="compositionally biased region" description="Low complexity" evidence="1">
    <location>
        <begin position="1916"/>
        <end position="1928"/>
    </location>
</feature>
<feature type="compositionally biased region" description="Polar residues" evidence="1">
    <location>
        <begin position="1785"/>
        <end position="1796"/>
    </location>
</feature>
<feature type="compositionally biased region" description="Polar residues" evidence="1">
    <location>
        <begin position="228"/>
        <end position="239"/>
    </location>
</feature>
<dbReference type="InterPro" id="IPR018844">
    <property type="entry name" value="Dnt1-like_N"/>
</dbReference>
<feature type="region of interest" description="Disordered" evidence="1">
    <location>
        <begin position="346"/>
        <end position="554"/>
    </location>
</feature>
<feature type="compositionally biased region" description="Polar residues" evidence="1">
    <location>
        <begin position="1380"/>
        <end position="1397"/>
    </location>
</feature>
<feature type="compositionally biased region" description="Pro residues" evidence="1">
    <location>
        <begin position="254"/>
        <end position="263"/>
    </location>
</feature>
<dbReference type="Proteomes" id="UP001377567">
    <property type="component" value="Unassembled WGS sequence"/>
</dbReference>
<feature type="compositionally biased region" description="Polar residues" evidence="1">
    <location>
        <begin position="1163"/>
        <end position="1189"/>
    </location>
</feature>
<protein>
    <submittedName>
        <fullName evidence="3">Net1 protein</fullName>
    </submittedName>
</protein>
<feature type="compositionally biased region" description="Polar residues" evidence="1">
    <location>
        <begin position="33"/>
        <end position="60"/>
    </location>
</feature>
<evidence type="ECO:0000313" key="4">
    <source>
        <dbReference type="Proteomes" id="UP001377567"/>
    </source>
</evidence>
<comment type="caution">
    <text evidence="3">The sequence shown here is derived from an EMBL/GenBank/DDBJ whole genome shotgun (WGS) entry which is preliminary data.</text>
</comment>
<proteinExistence type="predicted"/>
<keyword evidence="4" id="KW-1185">Reference proteome</keyword>
<feature type="compositionally biased region" description="Low complexity" evidence="1">
    <location>
        <begin position="1870"/>
        <end position="1896"/>
    </location>
</feature>
<feature type="compositionally biased region" description="Basic and acidic residues" evidence="1">
    <location>
        <begin position="1579"/>
        <end position="1595"/>
    </location>
</feature>
<feature type="compositionally biased region" description="Basic and acidic residues" evidence="1">
    <location>
        <begin position="979"/>
        <end position="1000"/>
    </location>
</feature>
<feature type="compositionally biased region" description="Polar residues" evidence="1">
    <location>
        <begin position="423"/>
        <end position="449"/>
    </location>
</feature>
<feature type="compositionally biased region" description="Polar residues" evidence="1">
    <location>
        <begin position="1746"/>
        <end position="1770"/>
    </location>
</feature>
<feature type="compositionally biased region" description="Acidic residues" evidence="1">
    <location>
        <begin position="1304"/>
        <end position="1315"/>
    </location>
</feature>
<feature type="compositionally biased region" description="Polar residues" evidence="1">
    <location>
        <begin position="176"/>
        <end position="199"/>
    </location>
</feature>
<feature type="region of interest" description="Disordered" evidence="1">
    <location>
        <begin position="28"/>
        <end position="60"/>
    </location>
</feature>
<feature type="compositionally biased region" description="Low complexity" evidence="1">
    <location>
        <begin position="1643"/>
        <end position="1684"/>
    </location>
</feature>
<feature type="compositionally biased region" description="Basic and acidic residues" evidence="1">
    <location>
        <begin position="1191"/>
        <end position="1202"/>
    </location>
</feature>
<feature type="compositionally biased region" description="Low complexity" evidence="1">
    <location>
        <begin position="1272"/>
        <end position="1285"/>
    </location>
</feature>
<feature type="compositionally biased region" description="Basic and acidic residues" evidence="1">
    <location>
        <begin position="1544"/>
        <end position="1568"/>
    </location>
</feature>
<feature type="compositionally biased region" description="Low complexity" evidence="1">
    <location>
        <begin position="1293"/>
        <end position="1303"/>
    </location>
</feature>
<evidence type="ECO:0000259" key="2">
    <source>
        <dbReference type="Pfam" id="PF10407"/>
    </source>
</evidence>
<sequence>MYKLQIVLVPPSARDVMVSNNFRMGSMDGSQMMPGQNPSQANMQQPNTESQGQFQNNNMGNETSMMNFNSTFMTQLYQAPVNSKKFLHFTKPLNTLFDLSEEVQKKCQKMYPNLAEPIEILSIQDSTGCDLDPDFVVKDVFNMDNIVRVILKDEFEIDETANTSIYRSSKRRKLNDSTQQPASSGAAETQILPQQQPNSILKIAKKRSTTSTIKGSVNNNLRISTPLANQIYPSRMSNNSDDEGEDDVANGSFLPPPNQPQSPPIRISSGIDNYKRIRSAADDTVSRSEMVDPDKSKQQRIFSGTPVRTMMTPNRVMLTGQRVVSENLGGTAPGKQGLIFASTATQPNTTNLSPVYSPRITSGSLTIPEPRISEVEKELREGPASPASVLPAKSSRNPMKKPYLEKSISPDSDSTADTEDPQDSMSFINEKSSSKDSPFNQTSSQSEINVASKAKSDIAPVRSLANTKSSPVATTGVKRKSSLESKLQNKSFTTFSQNGREEEFRRMDHFSDEDEEDEENTVNNRSIRDLSQRLPTQEKKGNSRNVQADETDGAVGNDTVQHIDLAREHTNGNLEKNGNPSISKQKLMHMMENEGMSMMSTLENGNQVFEKPDLNQSSDRNNGSDSVIIDRFDQTPSSTQPLTSVQRPLASPSHASNGILAGIQPPYVNVTSKVGNTVNKPPSHTISLSSIQQNIADTATRYPSYPELLKASKHDSDARQLVDLYGIFLQNSKHAIRNSASYISSIGIPSDPASKNNVSDDMYSIFVAEQKKAAGQPTKTVETTGRISEMQTKPITKSTSKISTRSTVSSKPMETNVEENESSTSRSPDAENNREVLHQNVVPIIEPRITRSAASNKKVSQLPANAGELINSLSDEIPIIRGAKSRSPWNAVGKTKQTPATDERKKESSKEDFSVAPTAHHSDKSIGSEKDTPEVPPRNAIEPSTEASEAPIVAPTITVNSSSKPVETSESPKMTPPTKKADATEKKSALERLESFERSRALKKHTPIQSQQPIRTDDVDNNDTGSSSTEDLPSNEASVSEKTSTNGNKQSEVEETSNTSTVEIPSKNKDTSNTSSILKNAPAVLSSSSGSTGNKKSIVAEVQKLAKQKSDSLDKGEASTTTKEQVKPKNISDIRKMTKEDQPNTLNVSRTSSDKKKDGVSVIVSSDEQSSDSDIGNNTRSSKIVSINASRDPKNVEKERNLVKKLLGKPAGKKIDLAELRKTEQQGSPSDASQGTTKPNAIKRDEPKANPRQNPKVAIPKISEDTPPPNSESPEPESTNGVSSDTSDEEFYSSDSSYISSSDESSDSDSDNDSDGENRVLRLKTPRGKPKPANAKDESATSTKPTLTEKSKKRNNLDSESVSHVAKKSKVITEVPNSKKLGSNITAKKGPNSLTENKSIDAAKGNAILKDDIIPSAPKNAKKPTSKLGDEKNLDASSPSKKTGESTPIEEKVTNEKSTTPLIKPTPVEKKQTAVKSGATKEDSIQDSKKENNAKHAAPSKSASDQTTDIQAKQKEKAQKPEVTPTKVITTDKKQSAVNPAVIQKEKSTTDKRETDSKSKITAKKTDEAAIETTVKDNSAVKKSDDAKQISRPTEKSAATPVSKTTPTNDATKLSTNKIPLVTRKPSVSQKISAPSSPAIINKSSVRSVPKLSSSDNDSSSDSGSGSESASESESGSESGSTSSTDDKPEDGSHGSASSGESSSSSDSGSSSSNESSSDDSSDEETSNPRKSRRKIVAAPKGKVNSRVSSQRNSTVILSQGNDMVTSTQRETTPLKETTSTKTPATPNAVTKSAAKNDSPVAELPKKIHPSLISLSDLASRGIPDVRDKRKANGPVSAANNKKAVATKSNIESDSSSSSESENSSESDTDSGSSSDSDSSSGSSSDSDSDAAPTTKAKPKAAAKKKAVSDSDSSDSDSSSDSSDSSSSDSDDDTFISARSASAALGKKKKKASGGFASLLKDSKKK</sequence>
<feature type="region of interest" description="Disordered" evidence="1">
    <location>
        <begin position="609"/>
        <end position="657"/>
    </location>
</feature>
<dbReference type="PANTHER" id="PTHR28196">
    <property type="entry name" value="NUCLEOLAR PROTEIN NET1-RELATED"/>
    <property type="match status" value="1"/>
</dbReference>
<feature type="compositionally biased region" description="Polar residues" evidence="1">
    <location>
        <begin position="346"/>
        <end position="365"/>
    </location>
</feature>
<feature type="compositionally biased region" description="Basic and acidic residues" evidence="1">
    <location>
        <begin position="901"/>
        <end position="913"/>
    </location>
</feature>
<organism evidence="3 4">
    <name type="scientific">Maudiozyma humilis</name>
    <name type="common">Sour dough yeast</name>
    <name type="synonym">Kazachstania humilis</name>
    <dbReference type="NCBI Taxonomy" id="51915"/>
    <lineage>
        <taxon>Eukaryota</taxon>
        <taxon>Fungi</taxon>
        <taxon>Dikarya</taxon>
        <taxon>Ascomycota</taxon>
        <taxon>Saccharomycotina</taxon>
        <taxon>Saccharomycetes</taxon>
        <taxon>Saccharomycetales</taxon>
        <taxon>Saccharomycetaceae</taxon>
        <taxon>Maudiozyma</taxon>
    </lineage>
</organism>
<feature type="region of interest" description="Disordered" evidence="1">
    <location>
        <begin position="168"/>
        <end position="199"/>
    </location>
</feature>
<feature type="compositionally biased region" description="Polar residues" evidence="1">
    <location>
        <begin position="1501"/>
        <end position="1510"/>
    </location>
</feature>
<dbReference type="EMBL" id="BTGD01000003">
    <property type="protein sequence ID" value="GMM54819.1"/>
    <property type="molecule type" value="Genomic_DNA"/>
</dbReference>
<feature type="compositionally biased region" description="Low complexity" evidence="1">
    <location>
        <begin position="1771"/>
        <end position="1784"/>
    </location>
</feature>
<feature type="region of interest" description="Disordered" evidence="1">
    <location>
        <begin position="888"/>
        <end position="1077"/>
    </location>
</feature>
<name>A0AAV5RTD0_MAUHU</name>
<feature type="compositionally biased region" description="Basic and acidic residues" evidence="1">
    <location>
        <begin position="828"/>
        <end position="837"/>
    </location>
</feature>
<feature type="compositionally biased region" description="Acidic residues" evidence="1">
    <location>
        <begin position="511"/>
        <end position="520"/>
    </location>
</feature>
<feature type="compositionally biased region" description="Polar residues" evidence="1">
    <location>
        <begin position="614"/>
        <end position="625"/>
    </location>
</feature>
<feature type="compositionally biased region" description="Basic and acidic residues" evidence="1">
    <location>
        <begin position="1108"/>
        <end position="1117"/>
    </location>
</feature>
<feature type="compositionally biased region" description="Polar residues" evidence="1">
    <location>
        <begin position="1225"/>
        <end position="1239"/>
    </location>
</feature>
<feature type="compositionally biased region" description="Polar residues" evidence="1">
    <location>
        <begin position="1022"/>
        <end position="1050"/>
    </location>
</feature>
<feature type="compositionally biased region" description="Acidic residues" evidence="1">
    <location>
        <begin position="1717"/>
        <end position="1726"/>
    </location>
</feature>
<feature type="compositionally biased region" description="Low complexity" evidence="1">
    <location>
        <begin position="1852"/>
        <end position="1862"/>
    </location>
</feature>
<feature type="domain" description="Nucleolar protein Dnt1-like N-terminal" evidence="2">
    <location>
        <begin position="84"/>
        <end position="153"/>
    </location>
</feature>
<reference evidence="3 4" key="1">
    <citation type="journal article" date="2023" name="Elife">
        <title>Identification of key yeast species and microbe-microbe interactions impacting larval growth of Drosophila in the wild.</title>
        <authorList>
            <person name="Mure A."/>
            <person name="Sugiura Y."/>
            <person name="Maeda R."/>
            <person name="Honda K."/>
            <person name="Sakurai N."/>
            <person name="Takahashi Y."/>
            <person name="Watada M."/>
            <person name="Katoh T."/>
            <person name="Gotoh A."/>
            <person name="Gotoh Y."/>
            <person name="Taniguchi I."/>
            <person name="Nakamura K."/>
            <person name="Hayashi T."/>
            <person name="Katayama T."/>
            <person name="Uemura T."/>
            <person name="Hattori Y."/>
        </authorList>
    </citation>
    <scope>NUCLEOTIDE SEQUENCE [LARGE SCALE GENOMIC DNA]</scope>
    <source>
        <strain evidence="3 4">KH-74</strain>
    </source>
</reference>